<evidence type="ECO:0000256" key="1">
    <source>
        <dbReference type="ARBA" id="ARBA00005375"/>
    </source>
</evidence>
<feature type="region of interest" description="Disordered" evidence="4">
    <location>
        <begin position="327"/>
        <end position="349"/>
    </location>
</feature>
<evidence type="ECO:0000313" key="5">
    <source>
        <dbReference type="EMBL" id="KAF2276829.1"/>
    </source>
</evidence>
<dbReference type="Pfam" id="PF00328">
    <property type="entry name" value="His_Phos_2"/>
    <property type="match status" value="1"/>
</dbReference>
<evidence type="ECO:0000256" key="3">
    <source>
        <dbReference type="ARBA" id="ARBA00022801"/>
    </source>
</evidence>
<dbReference type="InterPro" id="IPR050645">
    <property type="entry name" value="Histidine_acid_phosphatase"/>
</dbReference>
<comment type="similarity">
    <text evidence="1">Belongs to the histidine acid phosphatase family.</text>
</comment>
<reference evidence="5" key="1">
    <citation type="journal article" date="2020" name="Stud. Mycol.">
        <title>101 Dothideomycetes genomes: a test case for predicting lifestyles and emergence of pathogens.</title>
        <authorList>
            <person name="Haridas S."/>
            <person name="Albert R."/>
            <person name="Binder M."/>
            <person name="Bloem J."/>
            <person name="Labutti K."/>
            <person name="Salamov A."/>
            <person name="Andreopoulos B."/>
            <person name="Baker S."/>
            <person name="Barry K."/>
            <person name="Bills G."/>
            <person name="Bluhm B."/>
            <person name="Cannon C."/>
            <person name="Castanera R."/>
            <person name="Culley D."/>
            <person name="Daum C."/>
            <person name="Ezra D."/>
            <person name="Gonzalez J."/>
            <person name="Henrissat B."/>
            <person name="Kuo A."/>
            <person name="Liang C."/>
            <person name="Lipzen A."/>
            <person name="Lutzoni F."/>
            <person name="Magnuson J."/>
            <person name="Mondo S."/>
            <person name="Nolan M."/>
            <person name="Ohm R."/>
            <person name="Pangilinan J."/>
            <person name="Park H.-J."/>
            <person name="Ramirez L."/>
            <person name="Alfaro M."/>
            <person name="Sun H."/>
            <person name="Tritt A."/>
            <person name="Yoshinaga Y."/>
            <person name="Zwiers L.-H."/>
            <person name="Turgeon B."/>
            <person name="Goodwin S."/>
            <person name="Spatafora J."/>
            <person name="Crous P."/>
            <person name="Grigoriev I."/>
        </authorList>
    </citation>
    <scope>NUCLEOTIDE SEQUENCE</scope>
    <source>
        <strain evidence="5">CBS 379.55</strain>
    </source>
</reference>
<dbReference type="PANTHER" id="PTHR11567">
    <property type="entry name" value="ACID PHOSPHATASE-RELATED"/>
    <property type="match status" value="1"/>
</dbReference>
<dbReference type="AlphaFoldDB" id="A0A6A6JPF6"/>
<dbReference type="CDD" id="cd07061">
    <property type="entry name" value="HP_HAP_like"/>
    <property type="match status" value="1"/>
</dbReference>
<dbReference type="SUPFAM" id="SSF53254">
    <property type="entry name" value="Phosphoglycerate mutase-like"/>
    <property type="match status" value="1"/>
</dbReference>
<accession>A0A6A6JPF6</accession>
<evidence type="ECO:0000256" key="4">
    <source>
        <dbReference type="SAM" id="MobiDB-lite"/>
    </source>
</evidence>
<evidence type="ECO:0000256" key="2">
    <source>
        <dbReference type="ARBA" id="ARBA00012632"/>
    </source>
</evidence>
<proteinExistence type="inferred from homology"/>
<dbReference type="OrthoDB" id="10257284at2759"/>
<keyword evidence="3" id="KW-0378">Hydrolase</keyword>
<dbReference type="GeneID" id="54549545"/>
<dbReference type="GO" id="GO:0016158">
    <property type="term" value="F:inositol hexakisphosphate 3-phosphatase activity"/>
    <property type="evidence" value="ECO:0007669"/>
    <property type="project" value="UniProtKB-EC"/>
</dbReference>
<feature type="compositionally biased region" description="Basic and acidic residues" evidence="4">
    <location>
        <begin position="332"/>
        <end position="349"/>
    </location>
</feature>
<organism evidence="5 6">
    <name type="scientific">Westerdykella ornata</name>
    <dbReference type="NCBI Taxonomy" id="318751"/>
    <lineage>
        <taxon>Eukaryota</taxon>
        <taxon>Fungi</taxon>
        <taxon>Dikarya</taxon>
        <taxon>Ascomycota</taxon>
        <taxon>Pezizomycotina</taxon>
        <taxon>Dothideomycetes</taxon>
        <taxon>Pleosporomycetidae</taxon>
        <taxon>Pleosporales</taxon>
        <taxon>Sporormiaceae</taxon>
        <taxon>Westerdykella</taxon>
    </lineage>
</organism>
<dbReference type="PANTHER" id="PTHR11567:SF110">
    <property type="entry name" value="2-PHOSPHOXYLOSE PHOSPHATASE 1"/>
    <property type="match status" value="1"/>
</dbReference>
<dbReference type="InterPro" id="IPR029033">
    <property type="entry name" value="His_PPase_superfam"/>
</dbReference>
<dbReference type="RefSeq" id="XP_033654368.1">
    <property type="nucleotide sequence ID" value="XM_033796370.1"/>
</dbReference>
<dbReference type="InterPro" id="IPR033379">
    <property type="entry name" value="Acid_Pase_AS"/>
</dbReference>
<dbReference type="Proteomes" id="UP000800097">
    <property type="component" value="Unassembled WGS sequence"/>
</dbReference>
<dbReference type="PROSITE" id="PS00616">
    <property type="entry name" value="HIS_ACID_PHOSPHAT_1"/>
    <property type="match status" value="1"/>
</dbReference>
<keyword evidence="6" id="KW-1185">Reference proteome</keyword>
<dbReference type="Gene3D" id="3.40.50.1240">
    <property type="entry name" value="Phosphoglycerate mutase-like"/>
    <property type="match status" value="1"/>
</dbReference>
<name>A0A6A6JPF6_WESOR</name>
<evidence type="ECO:0000313" key="6">
    <source>
        <dbReference type="Proteomes" id="UP000800097"/>
    </source>
</evidence>
<dbReference type="EC" id="3.1.3.8" evidence="2"/>
<protein>
    <recommendedName>
        <fullName evidence="2">3-phytase</fullName>
        <ecNumber evidence="2">3.1.3.8</ecNumber>
    </recommendedName>
</protein>
<dbReference type="EMBL" id="ML986492">
    <property type="protein sequence ID" value="KAF2276829.1"/>
    <property type="molecule type" value="Genomic_DNA"/>
</dbReference>
<sequence>MTTHMPRKPYTKEELEKLYPKELELKLVQILLRHGERTPVSPRFQNTGLPPYWAYCNSAKQLAGVIMGTDWSQWDHLKYRRRIETFGADDEPVVAAGPNGEYDAVCQPGELTDRGRETTLALGQRLRHLYVDQLGFMPKLISDSDMIYLRATPIKRALESVQQTFWGLYPLSARTASFPAPTILTRTPADETLFPNDGNCRRFAHLSRAFAQRAATRWNDTDDMAYLSQLWSRWMPGQAKVAVDSHPRLSGIMDTINATDAHGGDTKLPREFYDERARDIIDRIAVEEWFAGYQESAEYRALGIGALMGDIVSRMAGKAERYSSAGIEEVGGEDRGGGEEVGRGRGRGRGGEVDIKFAMSGCHDTTLAGVLTSLGAFEGEKWPPFTSHIAFELFRKKDNEKAIEPVTPVGQLASSNGNRNFDATNPGWWAALFGGWGNDKKNGETKPQSLTASKEFIGRKAMNELSDKQRRELEGYYVRIRYNDRVMQVPGCRVEGNHLEGDTTFCTLEAFKSIVDKYVPKNWKHACASNFDAPDFPEKPEPAGY</sequence>
<dbReference type="InterPro" id="IPR000560">
    <property type="entry name" value="His_Pase_clade-2"/>
</dbReference>
<gene>
    <name evidence="5" type="ORF">EI97DRAFT_397769</name>
</gene>